<dbReference type="Pfam" id="PF00561">
    <property type="entry name" value="Abhydrolase_1"/>
    <property type="match status" value="1"/>
</dbReference>
<keyword evidence="2" id="KW-0378">Hydrolase</keyword>
<keyword evidence="3" id="KW-1185">Reference proteome</keyword>
<feature type="domain" description="AB hydrolase-1" evidence="1">
    <location>
        <begin position="28"/>
        <end position="259"/>
    </location>
</feature>
<dbReference type="PRINTS" id="PR00111">
    <property type="entry name" value="ABHYDROLASE"/>
</dbReference>
<dbReference type="SUPFAM" id="SSF53474">
    <property type="entry name" value="alpha/beta-Hydrolases"/>
    <property type="match status" value="1"/>
</dbReference>
<gene>
    <name evidence="2" type="ORF">NQV15_08425</name>
</gene>
<organism evidence="2 3">
    <name type="scientific">Aeromicrobium wangtongii</name>
    <dbReference type="NCBI Taxonomy" id="2969247"/>
    <lineage>
        <taxon>Bacteria</taxon>
        <taxon>Bacillati</taxon>
        <taxon>Actinomycetota</taxon>
        <taxon>Actinomycetes</taxon>
        <taxon>Propionibacteriales</taxon>
        <taxon>Nocardioidaceae</taxon>
        <taxon>Aeromicrobium</taxon>
    </lineage>
</organism>
<dbReference type="InterPro" id="IPR029058">
    <property type="entry name" value="AB_hydrolase_fold"/>
</dbReference>
<dbReference type="PANTHER" id="PTHR43194">
    <property type="entry name" value="HYDROLASE ALPHA/BETA FOLD FAMILY"/>
    <property type="match status" value="1"/>
</dbReference>
<dbReference type="EMBL" id="CP102173">
    <property type="protein sequence ID" value="UUP15323.1"/>
    <property type="molecule type" value="Genomic_DNA"/>
</dbReference>
<evidence type="ECO:0000259" key="1">
    <source>
        <dbReference type="Pfam" id="PF00561"/>
    </source>
</evidence>
<dbReference type="InterPro" id="IPR000073">
    <property type="entry name" value="AB_hydrolase_1"/>
</dbReference>
<dbReference type="Proteomes" id="UP001316184">
    <property type="component" value="Chromosome"/>
</dbReference>
<evidence type="ECO:0000313" key="2">
    <source>
        <dbReference type="EMBL" id="UUP15323.1"/>
    </source>
</evidence>
<dbReference type="GO" id="GO:0016787">
    <property type="term" value="F:hydrolase activity"/>
    <property type="evidence" value="ECO:0007669"/>
    <property type="project" value="UniProtKB-KW"/>
</dbReference>
<dbReference type="PANTHER" id="PTHR43194:SF2">
    <property type="entry name" value="PEROXISOMAL MEMBRANE PROTEIN LPX1"/>
    <property type="match status" value="1"/>
</dbReference>
<accession>A0ABY5MB38</accession>
<name>A0ABY5MB38_9ACTN</name>
<evidence type="ECO:0000313" key="3">
    <source>
        <dbReference type="Proteomes" id="UP001316184"/>
    </source>
</evidence>
<dbReference type="Gene3D" id="3.40.50.1820">
    <property type="entry name" value="alpha/beta hydrolase"/>
    <property type="match status" value="1"/>
</dbReference>
<dbReference type="RefSeq" id="WP_232399377.1">
    <property type="nucleotide sequence ID" value="NZ_CP102173.1"/>
</dbReference>
<dbReference type="InterPro" id="IPR050228">
    <property type="entry name" value="Carboxylesterase_BioH"/>
</dbReference>
<protein>
    <submittedName>
        <fullName evidence="2">Alpha/beta hydrolase</fullName>
    </submittedName>
</protein>
<proteinExistence type="predicted"/>
<reference evidence="2 3" key="1">
    <citation type="submission" date="2022-08" db="EMBL/GenBank/DDBJ databases">
        <title>novel species in genus Aeromicrobium.</title>
        <authorList>
            <person name="Ye L."/>
        </authorList>
    </citation>
    <scope>NUCLEOTIDE SEQUENCE [LARGE SCALE GENOMIC DNA]</scope>
    <source>
        <strain evidence="3">zg-Y1379</strain>
    </source>
</reference>
<sequence length="280" mass="29775">MTPETIKFQGAAGMLVGDRWAVADPLGTVLLLHGGGQTRHSWARSGARFADAGWTTMSLDARGHGDSDWDAEADYSIDALVGDLQRVIDAVGEPPVLIGASLGGMTSLVAAGETPGLARALVLVDVAPRVEAVGTRRILDFMASAPDGFGSLDEVADAIAAYNPHRKRPSNLSGLTKNVRRGEDGRWRWHWDPAFLRVRDEPSREAGYARLKAAAERVTVPTLLVRGASSDVVSPEGAAELQQLIGHAVVREAKAGHMVAGDDNDVFATQVVQFLAEQLP</sequence>